<evidence type="ECO:0000313" key="4">
    <source>
        <dbReference type="EMBL" id="SFO24947.1"/>
    </source>
</evidence>
<keyword evidence="6" id="KW-1185">Reference proteome</keyword>
<dbReference type="SMART" id="SM00240">
    <property type="entry name" value="FHA"/>
    <property type="match status" value="1"/>
</dbReference>
<dbReference type="InterPro" id="IPR008984">
    <property type="entry name" value="SMAD_FHA_dom_sf"/>
</dbReference>
<gene>
    <name evidence="3" type="ORF">ATL45_0477</name>
    <name evidence="4" type="ORF">SAMN05421805_111149</name>
</gene>
<dbReference type="PROSITE" id="PS50006">
    <property type="entry name" value="FHA_DOMAIN"/>
    <property type="match status" value="1"/>
</dbReference>
<evidence type="ECO:0000313" key="3">
    <source>
        <dbReference type="EMBL" id="RKT82232.1"/>
    </source>
</evidence>
<protein>
    <submittedName>
        <fullName evidence="4">Inner membrane component of T3SS domain-containing protein</fullName>
    </submittedName>
    <submittedName>
        <fullName evidence="3">Type III secretion system (T3SS) inner membrane Yop/YscD-like protein</fullName>
    </submittedName>
</protein>
<dbReference type="SUPFAM" id="SSF49879">
    <property type="entry name" value="SMAD/FHA domain"/>
    <property type="match status" value="1"/>
</dbReference>
<dbReference type="PANTHER" id="PTHR23308">
    <property type="entry name" value="NUCLEAR INHIBITOR OF PROTEIN PHOSPHATASE-1"/>
    <property type="match status" value="1"/>
</dbReference>
<evidence type="ECO:0000256" key="1">
    <source>
        <dbReference type="ARBA" id="ARBA00022553"/>
    </source>
</evidence>
<dbReference type="AlphaFoldDB" id="A0A1I5FMD6"/>
<dbReference type="EMBL" id="FOUP01000011">
    <property type="protein sequence ID" value="SFO24947.1"/>
    <property type="molecule type" value="Genomic_DNA"/>
</dbReference>
<dbReference type="Proteomes" id="UP000270697">
    <property type="component" value="Unassembled WGS sequence"/>
</dbReference>
<evidence type="ECO:0000313" key="5">
    <source>
        <dbReference type="Proteomes" id="UP000199398"/>
    </source>
</evidence>
<dbReference type="STRING" id="455193.SAMN05421805_111149"/>
<proteinExistence type="predicted"/>
<dbReference type="InterPro" id="IPR000253">
    <property type="entry name" value="FHA_dom"/>
</dbReference>
<keyword evidence="1" id="KW-0597">Phosphoprotein</keyword>
<organism evidence="4 5">
    <name type="scientific">Saccharopolyspora antimicrobica</name>
    <dbReference type="NCBI Taxonomy" id="455193"/>
    <lineage>
        <taxon>Bacteria</taxon>
        <taxon>Bacillati</taxon>
        <taxon>Actinomycetota</taxon>
        <taxon>Actinomycetes</taxon>
        <taxon>Pseudonocardiales</taxon>
        <taxon>Pseudonocardiaceae</taxon>
        <taxon>Saccharopolyspora</taxon>
    </lineage>
</organism>
<name>A0A1I5FMD6_9PSEU</name>
<dbReference type="Gene3D" id="2.60.200.20">
    <property type="match status" value="1"/>
</dbReference>
<feature type="domain" description="FHA" evidence="2">
    <location>
        <begin position="68"/>
        <end position="117"/>
    </location>
</feature>
<reference evidence="4 5" key="1">
    <citation type="submission" date="2016-10" db="EMBL/GenBank/DDBJ databases">
        <authorList>
            <person name="de Groot N.N."/>
        </authorList>
    </citation>
    <scope>NUCLEOTIDE SEQUENCE [LARGE SCALE GENOMIC DNA]</scope>
    <source>
        <strain evidence="4 5">CPCC 201259</strain>
    </source>
</reference>
<dbReference type="Proteomes" id="UP000199398">
    <property type="component" value="Unassembled WGS sequence"/>
</dbReference>
<dbReference type="EMBL" id="RBXX01000002">
    <property type="protein sequence ID" value="RKT82232.1"/>
    <property type="molecule type" value="Genomic_DNA"/>
</dbReference>
<sequence length="141" mass="15188">MDDTRFQASETTGVATADQTMRTLLEAVPAAQGVPAPRDSEESVAGPRLVINRGPDAGTVFAIGGPNITIGRDRDCDIVVDDMTVSRVHAELRLRDGRYVVVDGGSLNGTYLNRQPVDIAELGDGDEIWIGRVRFTFRSGD</sequence>
<dbReference type="InterPro" id="IPR050923">
    <property type="entry name" value="Cell_Proc_Reg/RNA_Proc"/>
</dbReference>
<accession>A0A1I5FMD6</accession>
<evidence type="ECO:0000259" key="2">
    <source>
        <dbReference type="PROSITE" id="PS50006"/>
    </source>
</evidence>
<reference evidence="3 6" key="2">
    <citation type="submission" date="2018-10" db="EMBL/GenBank/DDBJ databases">
        <title>Sequencing the genomes of 1000 actinobacteria strains.</title>
        <authorList>
            <person name="Klenk H.-P."/>
        </authorList>
    </citation>
    <scope>NUCLEOTIDE SEQUENCE [LARGE SCALE GENOMIC DNA]</scope>
    <source>
        <strain evidence="3 6">DSM 45119</strain>
    </source>
</reference>
<dbReference type="Pfam" id="PF00498">
    <property type="entry name" value="FHA"/>
    <property type="match status" value="1"/>
</dbReference>
<evidence type="ECO:0000313" key="6">
    <source>
        <dbReference type="Proteomes" id="UP000270697"/>
    </source>
</evidence>
<dbReference type="RefSeq" id="WP_246025127.1">
    <property type="nucleotide sequence ID" value="NZ_FOUP01000011.1"/>
</dbReference>